<dbReference type="Proteomes" id="UP001591681">
    <property type="component" value="Unassembled WGS sequence"/>
</dbReference>
<feature type="transmembrane region" description="Helical" evidence="8">
    <location>
        <begin position="481"/>
        <end position="504"/>
    </location>
</feature>
<comment type="subcellular location">
    <subcellularLocation>
        <location evidence="1">Membrane</location>
        <topology evidence="1">Multi-pass membrane protein</topology>
    </subcellularLocation>
</comment>
<feature type="transmembrane region" description="Helical" evidence="8">
    <location>
        <begin position="30"/>
        <end position="53"/>
    </location>
</feature>
<dbReference type="PANTHER" id="PTHR23344:SF1">
    <property type="entry name" value="GLYCEROPHOSPHOINOSITOL INOSITOLPHOSPHODIESTERASE GDPD2"/>
    <property type="match status" value="1"/>
</dbReference>
<feature type="transmembrane region" description="Helical" evidence="8">
    <location>
        <begin position="182"/>
        <end position="203"/>
    </location>
</feature>
<dbReference type="GO" id="GO:0016020">
    <property type="term" value="C:membrane"/>
    <property type="evidence" value="ECO:0007669"/>
    <property type="project" value="UniProtKB-SubCell"/>
</dbReference>
<keyword evidence="7" id="KW-0325">Glycoprotein</keyword>
<dbReference type="EMBL" id="JBHFQA010000024">
    <property type="protein sequence ID" value="KAL2077220.1"/>
    <property type="molecule type" value="Genomic_DNA"/>
</dbReference>
<dbReference type="PROSITE" id="PS51704">
    <property type="entry name" value="GP_PDE"/>
    <property type="match status" value="1"/>
</dbReference>
<evidence type="ECO:0000256" key="8">
    <source>
        <dbReference type="SAM" id="Phobius"/>
    </source>
</evidence>
<comment type="caution">
    <text evidence="10">The sequence shown here is derived from an EMBL/GenBank/DDBJ whole genome shotgun (WGS) entry which is preliminary data.</text>
</comment>
<evidence type="ECO:0000256" key="7">
    <source>
        <dbReference type="ARBA" id="ARBA00023180"/>
    </source>
</evidence>
<evidence type="ECO:0000256" key="5">
    <source>
        <dbReference type="ARBA" id="ARBA00022989"/>
    </source>
</evidence>
<evidence type="ECO:0000313" key="11">
    <source>
        <dbReference type="Proteomes" id="UP001591681"/>
    </source>
</evidence>
<protein>
    <recommendedName>
        <fullName evidence="9">GP-PDE domain-containing protein</fullName>
    </recommendedName>
</protein>
<keyword evidence="4" id="KW-0378">Hydrolase</keyword>
<feature type="transmembrane region" description="Helical" evidence="8">
    <location>
        <begin position="73"/>
        <end position="100"/>
    </location>
</feature>
<evidence type="ECO:0000256" key="6">
    <source>
        <dbReference type="ARBA" id="ARBA00023136"/>
    </source>
</evidence>
<feature type="domain" description="GP-PDE" evidence="9">
    <location>
        <begin position="218"/>
        <end position="472"/>
    </location>
</feature>
<evidence type="ECO:0000256" key="3">
    <source>
        <dbReference type="ARBA" id="ARBA00022692"/>
    </source>
</evidence>
<accession>A0ABD1ITB6</accession>
<organism evidence="10 11">
    <name type="scientific">Coilia grayii</name>
    <name type="common">Gray's grenadier anchovy</name>
    <dbReference type="NCBI Taxonomy" id="363190"/>
    <lineage>
        <taxon>Eukaryota</taxon>
        <taxon>Metazoa</taxon>
        <taxon>Chordata</taxon>
        <taxon>Craniata</taxon>
        <taxon>Vertebrata</taxon>
        <taxon>Euteleostomi</taxon>
        <taxon>Actinopterygii</taxon>
        <taxon>Neopterygii</taxon>
        <taxon>Teleostei</taxon>
        <taxon>Clupei</taxon>
        <taxon>Clupeiformes</taxon>
        <taxon>Clupeoidei</taxon>
        <taxon>Engraulidae</taxon>
        <taxon>Coilinae</taxon>
        <taxon>Coilia</taxon>
    </lineage>
</organism>
<dbReference type="Gene3D" id="3.20.20.190">
    <property type="entry name" value="Phosphatidylinositol (PI) phosphodiesterase"/>
    <property type="match status" value="1"/>
</dbReference>
<keyword evidence="6 8" id="KW-0472">Membrane</keyword>
<dbReference type="Pfam" id="PF03009">
    <property type="entry name" value="GDPD"/>
    <property type="match status" value="1"/>
</dbReference>
<dbReference type="PANTHER" id="PTHR23344">
    <property type="entry name" value="GLYCEROPHOSPHORYL DIESTER PHOSPHODIESTERASE"/>
    <property type="match status" value="1"/>
</dbReference>
<dbReference type="GO" id="GO:0016787">
    <property type="term" value="F:hydrolase activity"/>
    <property type="evidence" value="ECO:0007669"/>
    <property type="project" value="UniProtKB-KW"/>
</dbReference>
<sequence length="528" mass="60428">MSGRCGALRTCSRGLYSCYWKRSSERKRRCACCGFSYLAVMTLLTSAWLFIWMALYNSRDDMNTKAFEIMAKWINWFMVIVIISAVLAVYCLLLLVFALFQYALKEPLDLHCVHKVFMSVGLLIVLAGIAVICREWKEEWPTVSVFLQATGPFLQLGGVVALTLLSWLVFKSYYRSRRRASKVIIMLVWAAVCLAVFLCPLLIHDFSPCVLEHLPPKPALIGHRGAPMLAPENTMMSFRRSLECNVTAFETDVQLSKDDIPFLFHDKPSLKRTTNVEKMFPERQNNKPTNFTFDEIRSLNAGKGFLVFEKDPLQATPPLSDTEWSNVRNQTVPSLNEILDLAKEHNVSIIFDLKNEKFNNSDANYTVQTILESGIAQNLIWWLPAGHRTEVKSKAPGFRQVYGSLSALRDDRGSHLNVKYNSLNTDTMRTLRSENVSINLWVVNERWLFSLVWCAGASSVTTNACHILKDMSRPDWQLGPMLYRMIWISADLASLLVMFLLFLLQREKKARRQIFHLESERTVPLLAI</sequence>
<comment type="similarity">
    <text evidence="2">Belongs to the glycerophosphoryl diester phosphodiesterase family.</text>
</comment>
<keyword evidence="3 8" id="KW-0812">Transmembrane</keyword>
<dbReference type="SUPFAM" id="SSF51695">
    <property type="entry name" value="PLC-like phosphodiesterases"/>
    <property type="match status" value="1"/>
</dbReference>
<evidence type="ECO:0000256" key="2">
    <source>
        <dbReference type="ARBA" id="ARBA00007277"/>
    </source>
</evidence>
<feature type="transmembrane region" description="Helical" evidence="8">
    <location>
        <begin position="152"/>
        <end position="170"/>
    </location>
</feature>
<feature type="transmembrane region" description="Helical" evidence="8">
    <location>
        <begin position="112"/>
        <end position="132"/>
    </location>
</feature>
<dbReference type="InterPro" id="IPR030395">
    <property type="entry name" value="GP_PDE_dom"/>
</dbReference>
<dbReference type="AlphaFoldDB" id="A0ABD1ITB6"/>
<evidence type="ECO:0000256" key="4">
    <source>
        <dbReference type="ARBA" id="ARBA00022801"/>
    </source>
</evidence>
<keyword evidence="5 8" id="KW-1133">Transmembrane helix</keyword>
<reference evidence="10 11" key="1">
    <citation type="submission" date="2024-09" db="EMBL/GenBank/DDBJ databases">
        <title>A chromosome-level genome assembly of Gray's grenadier anchovy, Coilia grayii.</title>
        <authorList>
            <person name="Fu Z."/>
        </authorList>
    </citation>
    <scope>NUCLEOTIDE SEQUENCE [LARGE SCALE GENOMIC DNA]</scope>
    <source>
        <strain evidence="10">G4</strain>
        <tissue evidence="10">Muscle</tissue>
    </source>
</reference>
<evidence type="ECO:0000259" key="9">
    <source>
        <dbReference type="PROSITE" id="PS51704"/>
    </source>
</evidence>
<proteinExistence type="inferred from homology"/>
<dbReference type="InterPro" id="IPR017946">
    <property type="entry name" value="PLC-like_Pdiesterase_TIM-brl"/>
</dbReference>
<evidence type="ECO:0000313" key="10">
    <source>
        <dbReference type="EMBL" id="KAL2077220.1"/>
    </source>
</evidence>
<evidence type="ECO:0000256" key="1">
    <source>
        <dbReference type="ARBA" id="ARBA00004141"/>
    </source>
</evidence>
<name>A0ABD1ITB6_9TELE</name>
<keyword evidence="11" id="KW-1185">Reference proteome</keyword>
<gene>
    <name evidence="10" type="ORF">ACEWY4_026724</name>
</gene>